<dbReference type="EMBL" id="CAUJNA010000068">
    <property type="protein sequence ID" value="CAJ1371321.1"/>
    <property type="molecule type" value="Genomic_DNA"/>
</dbReference>
<dbReference type="Proteomes" id="UP001178507">
    <property type="component" value="Unassembled WGS sequence"/>
</dbReference>
<proteinExistence type="predicted"/>
<name>A0AA36HLE4_9DINO</name>
<dbReference type="AlphaFoldDB" id="A0AA36HLE4"/>
<keyword evidence="2" id="KW-1185">Reference proteome</keyword>
<evidence type="ECO:0000313" key="1">
    <source>
        <dbReference type="EMBL" id="CAJ1371321.1"/>
    </source>
</evidence>
<dbReference type="Gene3D" id="1.25.40.20">
    <property type="entry name" value="Ankyrin repeat-containing domain"/>
    <property type="match status" value="1"/>
</dbReference>
<protein>
    <submittedName>
        <fullName evidence="1">Uncharacterized protein</fullName>
    </submittedName>
</protein>
<reference evidence="1" key="1">
    <citation type="submission" date="2023-08" db="EMBL/GenBank/DDBJ databases">
        <authorList>
            <person name="Chen Y."/>
            <person name="Shah S."/>
            <person name="Dougan E. K."/>
            <person name="Thang M."/>
            <person name="Chan C."/>
        </authorList>
    </citation>
    <scope>NUCLEOTIDE SEQUENCE</scope>
</reference>
<evidence type="ECO:0000313" key="2">
    <source>
        <dbReference type="Proteomes" id="UP001178507"/>
    </source>
</evidence>
<sequence>MLCPRGHATTSEGKKLRLFSRYDCDVCHEKVSQRGGVYHKCAAGCDFRVCGFCKKEAERTNYFVEPCTFAFPGGLGPFNVQRTRLQAEDLAAGRGAWTLRSSFFRRAPSLQRCWEALLQNGVTDGQGVTVHLSPLAPVKLSSEVRQANSIPDVPGVMVAWMYALQLEWHMILSEADGHENDATAELSFLKIGGLVYFRPEGRSVQAVCANSIFFHPSGCMQFSAPQPWCSEWTAKLAEARRFHQVTAVKWAGSGARYVCWICPEEKLLHPGARHGGFAFIFHELDEEDMAGRDRFFEVVGAPVSSEARTQQLLSKLPAVHRPPEILQSALPFRAVGELPATTRHVAASQQRCFRAASDGRWALLAHILSEFPQLATVVDDEGQTVLHRIALGRPKTRRAAELLRLVHSHGGDLDARDGKGQRELMIWGILSSRLKPARFGGWLQISLPSLRSGLTSLMSTKMATCHHKNWCLL</sequence>
<comment type="caution">
    <text evidence="1">The sequence shown here is derived from an EMBL/GenBank/DDBJ whole genome shotgun (WGS) entry which is preliminary data.</text>
</comment>
<organism evidence="1 2">
    <name type="scientific">Effrenium voratum</name>
    <dbReference type="NCBI Taxonomy" id="2562239"/>
    <lineage>
        <taxon>Eukaryota</taxon>
        <taxon>Sar</taxon>
        <taxon>Alveolata</taxon>
        <taxon>Dinophyceae</taxon>
        <taxon>Suessiales</taxon>
        <taxon>Symbiodiniaceae</taxon>
        <taxon>Effrenium</taxon>
    </lineage>
</organism>
<accession>A0AA36HLE4</accession>
<gene>
    <name evidence="1" type="ORF">EVOR1521_LOCUS1646</name>
</gene>
<dbReference type="InterPro" id="IPR036770">
    <property type="entry name" value="Ankyrin_rpt-contain_sf"/>
</dbReference>